<proteinExistence type="predicted"/>
<evidence type="ECO:0000313" key="3">
    <source>
        <dbReference type="EMBL" id="MCS0638175.1"/>
    </source>
</evidence>
<accession>A0ABT2CLI3</accession>
<dbReference type="Gene3D" id="3.50.50.60">
    <property type="entry name" value="FAD/NAD(P)-binding domain"/>
    <property type="match status" value="1"/>
</dbReference>
<dbReference type="Proteomes" id="UP001431313">
    <property type="component" value="Unassembled WGS sequence"/>
</dbReference>
<sequence>MVTTGRPVTLAIVGAGSRGLGIVERLIGHCLAAPFPVTVHLVDPKPLGPGFHRPDQPDHLLLNTVCAQVTAFADERMVDGPVGVRGPSLHEWCQARRLRVGADGYTVRAGAGREIQPSDFLPRRLLSEYLTWAAERIVAGAPPGFELVRHAATATDIRPAGGRATGAGAGNGAGAGAGAGAGNGEGSGDDGGEVVVLDDGTRVAADAVFVTVGHQALHLPDDPAGAGAGPGLIGRPYPLPEALDTIAPGDTVAVLGMGLTAMDVIASLTLGRGGRHEPGPDGELRYVPGGREPRIVLANRSGLPSRSRPHLNPGRVRHAPLVLTPDLFRALRRAREGGRLRFATDVLPLIETEMELAYHRALLARRTGDPVTAGAELARRVAELGSERTLAAARAEHGPWPLRGVLTERLTDRPWRDTGEYAGWYAAQVRADLAEARAGLGASPVKEALEVLRDHREALRSVIDPPGVDDASLEYFFGEFTPAVNRLVIGPQLDRSAELLSLLAAGVLRLGPGPRPEVVAPAGPGPWRLVSTCLARPETVEVDHVVRAHLAEPDPGRLPASLLGRLVAAGRVTTLAGSGRRVPGLRVTRAGQGVGPGGEVRRTLFFLGPHTEGSSYYNHYVPSPGAPSRALRDAELALRTALSDLAIPFGPSDRADRAAMPVLTDLTDLSGLSGTPTPTLSARTVRTS</sequence>
<dbReference type="InterPro" id="IPR038732">
    <property type="entry name" value="HpyO/CreE_NAD-binding"/>
</dbReference>
<gene>
    <name evidence="3" type="ORF">NX801_21460</name>
</gene>
<feature type="domain" description="FAD-dependent urate hydroxylase HpyO/Asp monooxygenase CreE-like FAD/NAD(P)-binding" evidence="2">
    <location>
        <begin position="11"/>
        <end position="164"/>
    </location>
</feature>
<dbReference type="PANTHER" id="PTHR40254">
    <property type="entry name" value="BLR0577 PROTEIN"/>
    <property type="match status" value="1"/>
</dbReference>
<dbReference type="Pfam" id="PF13454">
    <property type="entry name" value="NAD_binding_9"/>
    <property type="match status" value="1"/>
</dbReference>
<dbReference type="PANTHER" id="PTHR40254:SF1">
    <property type="entry name" value="BLR0577 PROTEIN"/>
    <property type="match status" value="1"/>
</dbReference>
<dbReference type="InterPro" id="IPR036188">
    <property type="entry name" value="FAD/NAD-bd_sf"/>
</dbReference>
<evidence type="ECO:0000256" key="1">
    <source>
        <dbReference type="SAM" id="MobiDB-lite"/>
    </source>
</evidence>
<dbReference type="InterPro" id="IPR052189">
    <property type="entry name" value="L-asp_N-monooxygenase_NS-form"/>
</dbReference>
<evidence type="ECO:0000259" key="2">
    <source>
        <dbReference type="Pfam" id="PF13454"/>
    </source>
</evidence>
<evidence type="ECO:0000313" key="4">
    <source>
        <dbReference type="Proteomes" id="UP001431313"/>
    </source>
</evidence>
<organism evidence="3 4">
    <name type="scientific">Streptomyces pyxinae</name>
    <dbReference type="NCBI Taxonomy" id="2970734"/>
    <lineage>
        <taxon>Bacteria</taxon>
        <taxon>Bacillati</taxon>
        <taxon>Actinomycetota</taxon>
        <taxon>Actinomycetes</taxon>
        <taxon>Kitasatosporales</taxon>
        <taxon>Streptomycetaceae</taxon>
        <taxon>Streptomyces</taxon>
    </lineage>
</organism>
<dbReference type="SUPFAM" id="SSF51971">
    <property type="entry name" value="Nucleotide-binding domain"/>
    <property type="match status" value="1"/>
</dbReference>
<dbReference type="RefSeq" id="WP_258789444.1">
    <property type="nucleotide sequence ID" value="NZ_JANUGQ010000020.1"/>
</dbReference>
<dbReference type="EMBL" id="JANUGQ010000020">
    <property type="protein sequence ID" value="MCS0638175.1"/>
    <property type="molecule type" value="Genomic_DNA"/>
</dbReference>
<protein>
    <submittedName>
        <fullName evidence="3">FAD/NAD(P)-binding protein</fullName>
    </submittedName>
</protein>
<comment type="caution">
    <text evidence="3">The sequence shown here is derived from an EMBL/GenBank/DDBJ whole genome shotgun (WGS) entry which is preliminary data.</text>
</comment>
<keyword evidence="4" id="KW-1185">Reference proteome</keyword>
<name>A0ABT2CLI3_9ACTN</name>
<feature type="region of interest" description="Disordered" evidence="1">
    <location>
        <begin position="668"/>
        <end position="688"/>
    </location>
</feature>
<reference evidence="3" key="1">
    <citation type="submission" date="2022-08" db="EMBL/GenBank/DDBJ databases">
        <authorList>
            <person name="Somphong A."/>
            <person name="Phongsopitanun W."/>
        </authorList>
    </citation>
    <scope>NUCLEOTIDE SEQUENCE</scope>
    <source>
        <strain evidence="3">LP05-1</strain>
    </source>
</reference>
<feature type="compositionally biased region" description="Polar residues" evidence="1">
    <location>
        <begin position="670"/>
        <end position="688"/>
    </location>
</feature>